<dbReference type="GO" id="GO:0030272">
    <property type="term" value="F:5-formyltetrahydrofolate cyclo-ligase activity"/>
    <property type="evidence" value="ECO:0007669"/>
    <property type="project" value="UniProtKB-EC"/>
</dbReference>
<keyword evidence="7" id="KW-1185">Reference proteome</keyword>
<keyword evidence="3 4" id="KW-0067">ATP-binding</keyword>
<evidence type="ECO:0000256" key="2">
    <source>
        <dbReference type="ARBA" id="ARBA00022741"/>
    </source>
</evidence>
<dbReference type="Proteomes" id="UP000294321">
    <property type="component" value="Chromosome"/>
</dbReference>
<dbReference type="InterPro" id="IPR037171">
    <property type="entry name" value="NagB/RpiA_transferase-like"/>
</dbReference>
<keyword evidence="2 4" id="KW-0547">Nucleotide-binding</keyword>
<dbReference type="EC" id="6.3.3.2" evidence="5"/>
<dbReference type="EMBL" id="CP034726">
    <property type="protein sequence ID" value="QBP18649.1"/>
    <property type="molecule type" value="Genomic_DNA"/>
</dbReference>
<proteinExistence type="inferred from homology"/>
<dbReference type="Pfam" id="PF01812">
    <property type="entry name" value="5-FTHF_cyc-lig"/>
    <property type="match status" value="1"/>
</dbReference>
<keyword evidence="6" id="KW-0436">Ligase</keyword>
<dbReference type="GO" id="GO:0046872">
    <property type="term" value="F:metal ion binding"/>
    <property type="evidence" value="ECO:0007669"/>
    <property type="project" value="UniProtKB-KW"/>
</dbReference>
<comment type="catalytic activity">
    <reaction evidence="5">
        <text>(6S)-5-formyl-5,6,7,8-tetrahydrofolate + ATP = (6R)-5,10-methenyltetrahydrofolate + ADP + phosphate</text>
        <dbReference type="Rhea" id="RHEA:10488"/>
        <dbReference type="ChEBI" id="CHEBI:30616"/>
        <dbReference type="ChEBI" id="CHEBI:43474"/>
        <dbReference type="ChEBI" id="CHEBI:57455"/>
        <dbReference type="ChEBI" id="CHEBI:57457"/>
        <dbReference type="ChEBI" id="CHEBI:456216"/>
        <dbReference type="EC" id="6.3.3.2"/>
    </reaction>
</comment>
<evidence type="ECO:0000256" key="4">
    <source>
        <dbReference type="PIRSR" id="PIRSR006806-1"/>
    </source>
</evidence>
<feature type="binding site" evidence="4">
    <location>
        <begin position="126"/>
        <end position="134"/>
    </location>
    <ligand>
        <name>ATP</name>
        <dbReference type="ChEBI" id="CHEBI:30616"/>
    </ligand>
</feature>
<comment type="cofactor">
    <cofactor evidence="5">
        <name>Mg(2+)</name>
        <dbReference type="ChEBI" id="CHEBI:18420"/>
    </cofactor>
</comment>
<dbReference type="GO" id="GO:0035999">
    <property type="term" value="P:tetrahydrofolate interconversion"/>
    <property type="evidence" value="ECO:0007669"/>
    <property type="project" value="TreeGrafter"/>
</dbReference>
<name>A0A4V1ALS8_9LACO</name>
<feature type="binding site" evidence="4">
    <location>
        <begin position="3"/>
        <end position="7"/>
    </location>
    <ligand>
        <name>ATP</name>
        <dbReference type="ChEBI" id="CHEBI:30616"/>
    </ligand>
</feature>
<protein>
    <recommendedName>
        <fullName evidence="5">5-formyltetrahydrofolate cyclo-ligase</fullName>
        <ecNumber evidence="5">6.3.3.2</ecNumber>
    </recommendedName>
</protein>
<dbReference type="NCBIfam" id="TIGR02727">
    <property type="entry name" value="MTHFS_bact"/>
    <property type="match status" value="1"/>
</dbReference>
<dbReference type="RefSeq" id="WP_133442207.1">
    <property type="nucleotide sequence ID" value="NZ_CP034726.1"/>
</dbReference>
<feature type="binding site" evidence="4">
    <location>
        <position position="45"/>
    </location>
    <ligand>
        <name>substrate</name>
    </ligand>
</feature>
<comment type="similarity">
    <text evidence="1 5">Belongs to the 5-formyltetrahydrofolate cyclo-ligase family.</text>
</comment>
<organism evidence="6 7">
    <name type="scientific">Acetilactobacillus jinshanensis</name>
    <dbReference type="NCBI Taxonomy" id="1720083"/>
    <lineage>
        <taxon>Bacteria</taxon>
        <taxon>Bacillati</taxon>
        <taxon>Bacillota</taxon>
        <taxon>Bacilli</taxon>
        <taxon>Lactobacillales</taxon>
        <taxon>Lactobacillaceae</taxon>
        <taxon>Acetilactobacillus</taxon>
    </lineage>
</organism>
<gene>
    <name evidence="6" type="ORF">ELX58_05795</name>
</gene>
<dbReference type="AlphaFoldDB" id="A0A4V1ALS8"/>
<evidence type="ECO:0000256" key="1">
    <source>
        <dbReference type="ARBA" id="ARBA00010638"/>
    </source>
</evidence>
<dbReference type="PANTHER" id="PTHR23407:SF1">
    <property type="entry name" value="5-FORMYLTETRAHYDROFOLATE CYCLO-LIGASE"/>
    <property type="match status" value="1"/>
</dbReference>
<dbReference type="PIRSF" id="PIRSF006806">
    <property type="entry name" value="FTHF_cligase"/>
    <property type="match status" value="1"/>
</dbReference>
<dbReference type="SUPFAM" id="SSF100950">
    <property type="entry name" value="NagB/RpiA/CoA transferase-like"/>
    <property type="match status" value="1"/>
</dbReference>
<dbReference type="KEGG" id="lji:ELX58_05795"/>
<keyword evidence="5" id="KW-0479">Metal-binding</keyword>
<dbReference type="InterPro" id="IPR024185">
    <property type="entry name" value="FTHF_cligase-like_sf"/>
</dbReference>
<dbReference type="GO" id="GO:0005524">
    <property type="term" value="F:ATP binding"/>
    <property type="evidence" value="ECO:0007669"/>
    <property type="project" value="UniProtKB-KW"/>
</dbReference>
<dbReference type="InterPro" id="IPR002698">
    <property type="entry name" value="FTHF_cligase"/>
</dbReference>
<evidence type="ECO:0000256" key="3">
    <source>
        <dbReference type="ARBA" id="ARBA00022840"/>
    </source>
</evidence>
<dbReference type="PANTHER" id="PTHR23407">
    <property type="entry name" value="ATPASE INHIBITOR/5-FORMYLTETRAHYDROFOLATE CYCLO-LIGASE"/>
    <property type="match status" value="1"/>
</dbReference>
<dbReference type="Gene3D" id="3.40.50.10420">
    <property type="entry name" value="NagB/RpiA/CoA transferase-like"/>
    <property type="match status" value="1"/>
</dbReference>
<evidence type="ECO:0000256" key="5">
    <source>
        <dbReference type="RuleBase" id="RU361279"/>
    </source>
</evidence>
<dbReference type="OrthoDB" id="9801938at2"/>
<reference evidence="7" key="1">
    <citation type="submission" date="2018-12" db="EMBL/GenBank/DDBJ databases">
        <title>A new species of lactobacillus.</title>
        <authorList>
            <person name="Jian Y."/>
            <person name="Xin L."/>
            <person name="Hong Z.J."/>
            <person name="Ming L.Z."/>
            <person name="Hong X.Z."/>
        </authorList>
    </citation>
    <scope>NUCLEOTIDE SEQUENCE [LARGE SCALE GENOMIC DNA]</scope>
    <source>
        <strain evidence="7">HSLZ-75</strain>
    </source>
</reference>
<accession>A0A4V1ALS8</accession>
<feature type="binding site" evidence="4">
    <location>
        <position position="50"/>
    </location>
    <ligand>
        <name>substrate</name>
    </ligand>
</feature>
<evidence type="ECO:0000313" key="6">
    <source>
        <dbReference type="EMBL" id="QBP18649.1"/>
    </source>
</evidence>
<keyword evidence="5" id="KW-0460">Magnesium</keyword>
<evidence type="ECO:0000313" key="7">
    <source>
        <dbReference type="Proteomes" id="UP000294321"/>
    </source>
</evidence>
<sequence length="175" mass="20589">MTKQAARKLVIQRLKKHSHYNYQELYHRLFTNEKWQQAKTVAVTMSTPIEIPTMPIIRHAWQDHKSVVIPKTLSQRKMVFCYYDRDTKLQRDRFGILEPVKNHVINANNIDLMIVPGVAFTKKGDRLGFGGGYYDRYLKKYHGDTIALARKLQVFVRPIWSVNKWDLSVNEVISE</sequence>
<dbReference type="GO" id="GO:0009396">
    <property type="term" value="P:folic acid-containing compound biosynthetic process"/>
    <property type="evidence" value="ECO:0007669"/>
    <property type="project" value="TreeGrafter"/>
</dbReference>